<dbReference type="SUPFAM" id="SSF88659">
    <property type="entry name" value="Sigma3 and sigma4 domains of RNA polymerase sigma factors"/>
    <property type="match status" value="1"/>
</dbReference>
<dbReference type="Proteomes" id="UP000636793">
    <property type="component" value="Unassembled WGS sequence"/>
</dbReference>
<name>A0A916T5G5_9MICO</name>
<dbReference type="InterPro" id="IPR014284">
    <property type="entry name" value="RNA_pol_sigma-70_dom"/>
</dbReference>
<feature type="domain" description="RNA polymerase sigma factor 70 region 4 type 2" evidence="7">
    <location>
        <begin position="108"/>
        <end position="160"/>
    </location>
</feature>
<keyword evidence="3" id="KW-0731">Sigma factor</keyword>
<dbReference type="Pfam" id="PF04542">
    <property type="entry name" value="Sigma70_r2"/>
    <property type="match status" value="1"/>
</dbReference>
<dbReference type="NCBIfam" id="TIGR02983">
    <property type="entry name" value="SigE-fam_strep"/>
    <property type="match status" value="1"/>
</dbReference>
<evidence type="ECO:0000313" key="8">
    <source>
        <dbReference type="EMBL" id="GGB30602.1"/>
    </source>
</evidence>
<dbReference type="InterPro" id="IPR014325">
    <property type="entry name" value="RNA_pol_sigma-E_actinobac"/>
</dbReference>
<organism evidence="8 9">
    <name type="scientific">Flexivirga endophytica</name>
    <dbReference type="NCBI Taxonomy" id="1849103"/>
    <lineage>
        <taxon>Bacteria</taxon>
        <taxon>Bacillati</taxon>
        <taxon>Actinomycetota</taxon>
        <taxon>Actinomycetes</taxon>
        <taxon>Micrococcales</taxon>
        <taxon>Dermacoccaceae</taxon>
        <taxon>Flexivirga</taxon>
    </lineage>
</organism>
<dbReference type="Gene3D" id="1.10.10.10">
    <property type="entry name" value="Winged helix-like DNA-binding domain superfamily/Winged helix DNA-binding domain"/>
    <property type="match status" value="1"/>
</dbReference>
<reference evidence="8" key="2">
    <citation type="submission" date="2020-09" db="EMBL/GenBank/DDBJ databases">
        <authorList>
            <person name="Sun Q."/>
            <person name="Zhou Y."/>
        </authorList>
    </citation>
    <scope>NUCLEOTIDE SEQUENCE</scope>
    <source>
        <strain evidence="8">CGMCC 1.15085</strain>
    </source>
</reference>
<comment type="similarity">
    <text evidence="1">Belongs to the sigma-70 factor family. ECF subfamily.</text>
</comment>
<dbReference type="GO" id="GO:0000428">
    <property type="term" value="C:DNA-directed RNA polymerase complex"/>
    <property type="evidence" value="ECO:0007669"/>
    <property type="project" value="UniProtKB-KW"/>
</dbReference>
<dbReference type="RefSeq" id="WP_373284606.1">
    <property type="nucleotide sequence ID" value="NZ_BMHI01000003.1"/>
</dbReference>
<accession>A0A916T5G5</accession>
<dbReference type="GO" id="GO:0003677">
    <property type="term" value="F:DNA binding"/>
    <property type="evidence" value="ECO:0007669"/>
    <property type="project" value="UniProtKB-KW"/>
</dbReference>
<keyword evidence="8" id="KW-0240">DNA-directed RNA polymerase</keyword>
<keyword evidence="5" id="KW-0804">Transcription</keyword>
<evidence type="ECO:0000256" key="3">
    <source>
        <dbReference type="ARBA" id="ARBA00023082"/>
    </source>
</evidence>
<dbReference type="PANTHER" id="PTHR43133:SF50">
    <property type="entry name" value="ECF RNA POLYMERASE SIGMA FACTOR SIGM"/>
    <property type="match status" value="1"/>
</dbReference>
<evidence type="ECO:0000256" key="2">
    <source>
        <dbReference type="ARBA" id="ARBA00023015"/>
    </source>
</evidence>
<dbReference type="PANTHER" id="PTHR43133">
    <property type="entry name" value="RNA POLYMERASE ECF-TYPE SIGMA FACTO"/>
    <property type="match status" value="1"/>
</dbReference>
<evidence type="ECO:0000313" key="9">
    <source>
        <dbReference type="Proteomes" id="UP000636793"/>
    </source>
</evidence>
<protein>
    <submittedName>
        <fullName evidence="8">DNA-directed RNA polymerase sigma-70 factor</fullName>
    </submittedName>
</protein>
<proteinExistence type="inferred from homology"/>
<reference evidence="8" key="1">
    <citation type="journal article" date="2014" name="Int. J. Syst. Evol. Microbiol.">
        <title>Complete genome sequence of Corynebacterium casei LMG S-19264T (=DSM 44701T), isolated from a smear-ripened cheese.</title>
        <authorList>
            <consortium name="US DOE Joint Genome Institute (JGI-PGF)"/>
            <person name="Walter F."/>
            <person name="Albersmeier A."/>
            <person name="Kalinowski J."/>
            <person name="Ruckert C."/>
        </authorList>
    </citation>
    <scope>NUCLEOTIDE SEQUENCE</scope>
    <source>
        <strain evidence="8">CGMCC 1.15085</strain>
    </source>
</reference>
<dbReference type="Pfam" id="PF08281">
    <property type="entry name" value="Sigma70_r4_2"/>
    <property type="match status" value="1"/>
</dbReference>
<dbReference type="AlphaFoldDB" id="A0A916T5G5"/>
<dbReference type="SUPFAM" id="SSF88946">
    <property type="entry name" value="Sigma2 domain of RNA polymerase sigma factors"/>
    <property type="match status" value="1"/>
</dbReference>
<dbReference type="EMBL" id="BMHI01000003">
    <property type="protein sequence ID" value="GGB30602.1"/>
    <property type="molecule type" value="Genomic_DNA"/>
</dbReference>
<dbReference type="InterPro" id="IPR039425">
    <property type="entry name" value="RNA_pol_sigma-70-like"/>
</dbReference>
<dbReference type="GO" id="GO:0006352">
    <property type="term" value="P:DNA-templated transcription initiation"/>
    <property type="evidence" value="ECO:0007669"/>
    <property type="project" value="InterPro"/>
</dbReference>
<evidence type="ECO:0000259" key="6">
    <source>
        <dbReference type="Pfam" id="PF04542"/>
    </source>
</evidence>
<evidence type="ECO:0000259" key="7">
    <source>
        <dbReference type="Pfam" id="PF08281"/>
    </source>
</evidence>
<dbReference type="NCBIfam" id="TIGR02937">
    <property type="entry name" value="sigma70-ECF"/>
    <property type="match status" value="1"/>
</dbReference>
<gene>
    <name evidence="8" type="primary">rpoE</name>
    <name evidence="8" type="ORF">GCM10011492_21340</name>
</gene>
<sequence length="171" mass="18878">MGMTFKSAAADAEFTRFVQQAAPSLLRTAWLLCGDEGRAEDLVQDALGKVYLKWGSVRAGRPAAYARRAIVNANTDRQRRRLPEILSSTAPDHSAETPSGLETIHSREVLLAALKKLPNRERQVVVLRYYVDLPEREVAEMLNVSLGSVKSSASRGLATLRASMSEKELRP</sequence>
<dbReference type="Gene3D" id="1.10.1740.10">
    <property type="match status" value="1"/>
</dbReference>
<dbReference type="InterPro" id="IPR007627">
    <property type="entry name" value="RNA_pol_sigma70_r2"/>
</dbReference>
<comment type="caution">
    <text evidence="8">The sequence shown here is derived from an EMBL/GenBank/DDBJ whole genome shotgun (WGS) entry which is preliminary data.</text>
</comment>
<dbReference type="InterPro" id="IPR013249">
    <property type="entry name" value="RNA_pol_sigma70_r4_t2"/>
</dbReference>
<evidence type="ECO:0000256" key="5">
    <source>
        <dbReference type="ARBA" id="ARBA00023163"/>
    </source>
</evidence>
<dbReference type="InterPro" id="IPR013324">
    <property type="entry name" value="RNA_pol_sigma_r3/r4-like"/>
</dbReference>
<keyword evidence="4" id="KW-0238">DNA-binding</keyword>
<dbReference type="GO" id="GO:0016987">
    <property type="term" value="F:sigma factor activity"/>
    <property type="evidence" value="ECO:0007669"/>
    <property type="project" value="UniProtKB-KW"/>
</dbReference>
<evidence type="ECO:0000256" key="1">
    <source>
        <dbReference type="ARBA" id="ARBA00010641"/>
    </source>
</evidence>
<evidence type="ECO:0000256" key="4">
    <source>
        <dbReference type="ARBA" id="ARBA00023125"/>
    </source>
</evidence>
<dbReference type="InterPro" id="IPR036388">
    <property type="entry name" value="WH-like_DNA-bd_sf"/>
</dbReference>
<dbReference type="CDD" id="cd06171">
    <property type="entry name" value="Sigma70_r4"/>
    <property type="match status" value="1"/>
</dbReference>
<feature type="domain" description="RNA polymerase sigma-70 region 2" evidence="6">
    <location>
        <begin position="18"/>
        <end position="81"/>
    </location>
</feature>
<keyword evidence="2" id="KW-0805">Transcription regulation</keyword>
<dbReference type="InterPro" id="IPR013325">
    <property type="entry name" value="RNA_pol_sigma_r2"/>
</dbReference>
<keyword evidence="9" id="KW-1185">Reference proteome</keyword>